<dbReference type="InterPro" id="IPR013121">
    <property type="entry name" value="Fe_red_NAD-bd_6"/>
</dbReference>
<evidence type="ECO:0000256" key="2">
    <source>
        <dbReference type="ARBA" id="ARBA00022448"/>
    </source>
</evidence>
<evidence type="ECO:0000256" key="10">
    <source>
        <dbReference type="SAM" id="SignalP"/>
    </source>
</evidence>
<dbReference type="InterPro" id="IPR051410">
    <property type="entry name" value="Ferric/Cupric_Reductase"/>
</dbReference>
<keyword evidence="10" id="KW-0732">Signal</keyword>
<accession>A0A9P8VZ93</accession>
<evidence type="ECO:0000259" key="12">
    <source>
        <dbReference type="Pfam" id="PF08022"/>
    </source>
</evidence>
<dbReference type="Pfam" id="PF08022">
    <property type="entry name" value="FAD_binding_8"/>
    <property type="match status" value="1"/>
</dbReference>
<keyword evidence="8 9" id="KW-0472">Membrane</keyword>
<evidence type="ECO:0000256" key="8">
    <source>
        <dbReference type="ARBA" id="ARBA00023136"/>
    </source>
</evidence>
<evidence type="ECO:0000313" key="14">
    <source>
        <dbReference type="EMBL" id="KAH6880783.1"/>
    </source>
</evidence>
<evidence type="ECO:0000256" key="6">
    <source>
        <dbReference type="ARBA" id="ARBA00023002"/>
    </source>
</evidence>
<feature type="transmembrane region" description="Helical" evidence="9">
    <location>
        <begin position="303"/>
        <end position="323"/>
    </location>
</feature>
<dbReference type="CDD" id="cd06186">
    <property type="entry name" value="NOX_Duox_like_FAD_NADP"/>
    <property type="match status" value="1"/>
</dbReference>
<keyword evidence="15" id="KW-1185">Reference proteome</keyword>
<dbReference type="SFLD" id="SFLDS00052">
    <property type="entry name" value="Ferric_Reductase_Domain"/>
    <property type="match status" value="1"/>
</dbReference>
<comment type="caution">
    <text evidence="14">The sequence shown here is derived from an EMBL/GenBank/DDBJ whole genome shotgun (WGS) entry which is preliminary data.</text>
</comment>
<comment type="subcellular location">
    <subcellularLocation>
        <location evidence="1">Membrane</location>
        <topology evidence="1">Multi-pass membrane protein</topology>
    </subcellularLocation>
</comment>
<dbReference type="GO" id="GO:0000293">
    <property type="term" value="F:ferric-chelate reductase activity"/>
    <property type="evidence" value="ECO:0007669"/>
    <property type="project" value="UniProtKB-ARBA"/>
</dbReference>
<feature type="chain" id="PRO_5040328846" evidence="10">
    <location>
        <begin position="27"/>
        <end position="692"/>
    </location>
</feature>
<protein>
    <submittedName>
        <fullName evidence="14">Ferric reductase like transmembrane component-domain-containing protein</fullName>
    </submittedName>
</protein>
<sequence length="692" mass="77538">MRLQLSSRAALLSLCIAILSINQAAAAPESPARVCFNACQTALAPLLFDDMLWNQTRLNKTCHSARGLSSLYLCLDVYCMPEARSAGLGPLNKTCQESAFTAIPPFDVISNYTREDRDRLRRVELEEAKKPHTWNEVVLPSEAYFGVWWDTLDSVAYVNYWHYHYGASMIIFWAVVVAIGVVSHVVSAVSNSQLMKPSPSRPSGAFSSFSSWFTGTFTLPATSLTLVAFLLVNIVFSVIGYRIVPVNLYFDTKFRQVLRYGSDRTGIISFANFPLIWLFGMRNNVLMWLTGWDFGTYNNFHRWVARIATVQAIIHSVGYSMLVTAEGGWSGYLYWYTYMFWWTGVLATIFMSLLLLFSFYWIRRQQYELFLIIHIVLSIIVLVTMFLHVSIFDGEYDLLFWIPLFIWFSDRLLRTLRIVAFNPYFWNTRASASYNPSSNIVRLAVPCASSVYKPQPGTYYYLHVLNGPRCWESHPFTVAAVLDPANQTSTKLLGEQVPLLEPGEPDPSSTDTLETQSLLDASDPSSMTFLILLVDGPYGHTQPFHLFTTVVFVVGGSGIVVPLSYLQALTTSSVVPRSVQIHWAVREPQFALDVLQTDVGDALGSPNLSVKIYLTQYTHDSLADFPSQVTLQSGRIDAPSVIASALESADSESLAVVACGPAQMADAARKTVAGMKRNGATGIEYFEEKFEW</sequence>
<reference evidence="14 15" key="1">
    <citation type="journal article" date="2021" name="Nat. Commun.">
        <title>Genetic determinants of endophytism in the Arabidopsis root mycobiome.</title>
        <authorList>
            <person name="Mesny F."/>
            <person name="Miyauchi S."/>
            <person name="Thiergart T."/>
            <person name="Pickel B."/>
            <person name="Atanasova L."/>
            <person name="Karlsson M."/>
            <person name="Huettel B."/>
            <person name="Barry K.W."/>
            <person name="Haridas S."/>
            <person name="Chen C."/>
            <person name="Bauer D."/>
            <person name="Andreopoulos W."/>
            <person name="Pangilinan J."/>
            <person name="LaButti K."/>
            <person name="Riley R."/>
            <person name="Lipzen A."/>
            <person name="Clum A."/>
            <person name="Drula E."/>
            <person name="Henrissat B."/>
            <person name="Kohler A."/>
            <person name="Grigoriev I.V."/>
            <person name="Martin F.M."/>
            <person name="Hacquard S."/>
        </authorList>
    </citation>
    <scope>NUCLEOTIDE SEQUENCE [LARGE SCALE GENOMIC DNA]</scope>
    <source>
        <strain evidence="14 15">MPI-CAGE-CH-0241</strain>
    </source>
</reference>
<evidence type="ECO:0000259" key="11">
    <source>
        <dbReference type="Pfam" id="PF01794"/>
    </source>
</evidence>
<dbReference type="SFLD" id="SFLDG01168">
    <property type="entry name" value="Ferric_reductase_subgroup_(FRE"/>
    <property type="match status" value="1"/>
</dbReference>
<proteinExistence type="predicted"/>
<feature type="transmembrane region" description="Helical" evidence="9">
    <location>
        <begin position="170"/>
        <end position="190"/>
    </location>
</feature>
<evidence type="ECO:0000256" key="1">
    <source>
        <dbReference type="ARBA" id="ARBA00004141"/>
    </source>
</evidence>
<dbReference type="Proteomes" id="UP000777438">
    <property type="component" value="Unassembled WGS sequence"/>
</dbReference>
<dbReference type="GO" id="GO:0015677">
    <property type="term" value="P:copper ion import"/>
    <property type="evidence" value="ECO:0007669"/>
    <property type="project" value="TreeGrafter"/>
</dbReference>
<dbReference type="GO" id="GO:0006826">
    <property type="term" value="P:iron ion transport"/>
    <property type="evidence" value="ECO:0007669"/>
    <property type="project" value="TreeGrafter"/>
</dbReference>
<evidence type="ECO:0000256" key="4">
    <source>
        <dbReference type="ARBA" id="ARBA00022982"/>
    </source>
</evidence>
<dbReference type="InterPro" id="IPR013130">
    <property type="entry name" value="Fe3_Rdtase_TM_dom"/>
</dbReference>
<dbReference type="AlphaFoldDB" id="A0A9P8VZ93"/>
<feature type="transmembrane region" description="Helical" evidence="9">
    <location>
        <begin position="546"/>
        <end position="566"/>
    </location>
</feature>
<dbReference type="Pfam" id="PF08030">
    <property type="entry name" value="NAD_binding_6"/>
    <property type="match status" value="1"/>
</dbReference>
<feature type="domain" description="Ferric oxidoreductase" evidence="11">
    <location>
        <begin position="265"/>
        <end position="384"/>
    </location>
</feature>
<name>A0A9P8VZ93_9HYPO</name>
<dbReference type="InterPro" id="IPR013112">
    <property type="entry name" value="FAD-bd_8"/>
</dbReference>
<organism evidence="14 15">
    <name type="scientific">Thelonectria olida</name>
    <dbReference type="NCBI Taxonomy" id="1576542"/>
    <lineage>
        <taxon>Eukaryota</taxon>
        <taxon>Fungi</taxon>
        <taxon>Dikarya</taxon>
        <taxon>Ascomycota</taxon>
        <taxon>Pezizomycotina</taxon>
        <taxon>Sordariomycetes</taxon>
        <taxon>Hypocreomycetidae</taxon>
        <taxon>Hypocreales</taxon>
        <taxon>Nectriaceae</taxon>
        <taxon>Thelonectria</taxon>
    </lineage>
</organism>
<evidence type="ECO:0000313" key="15">
    <source>
        <dbReference type="Proteomes" id="UP000777438"/>
    </source>
</evidence>
<keyword evidence="5 9" id="KW-1133">Transmembrane helix</keyword>
<dbReference type="OrthoDB" id="167398at2759"/>
<dbReference type="Pfam" id="PF01794">
    <property type="entry name" value="Ferric_reduct"/>
    <property type="match status" value="1"/>
</dbReference>
<keyword evidence="4" id="KW-0249">Electron transport</keyword>
<dbReference type="GO" id="GO:0005886">
    <property type="term" value="C:plasma membrane"/>
    <property type="evidence" value="ECO:0007669"/>
    <property type="project" value="TreeGrafter"/>
</dbReference>
<feature type="domain" description="FAD-binding 8" evidence="12">
    <location>
        <begin position="433"/>
        <end position="541"/>
    </location>
</feature>
<evidence type="ECO:0000256" key="3">
    <source>
        <dbReference type="ARBA" id="ARBA00022692"/>
    </source>
</evidence>
<keyword evidence="2" id="KW-0813">Transport</keyword>
<feature type="domain" description="Ferric reductase NAD binding" evidence="13">
    <location>
        <begin position="547"/>
        <end position="672"/>
    </location>
</feature>
<evidence type="ECO:0000256" key="7">
    <source>
        <dbReference type="ARBA" id="ARBA00023065"/>
    </source>
</evidence>
<keyword evidence="7" id="KW-0406">Ion transport</keyword>
<evidence type="ECO:0000256" key="9">
    <source>
        <dbReference type="SAM" id="Phobius"/>
    </source>
</evidence>
<feature type="transmembrane region" description="Helical" evidence="9">
    <location>
        <begin position="369"/>
        <end position="392"/>
    </location>
</feature>
<evidence type="ECO:0000256" key="5">
    <source>
        <dbReference type="ARBA" id="ARBA00022989"/>
    </source>
</evidence>
<feature type="signal peptide" evidence="10">
    <location>
        <begin position="1"/>
        <end position="26"/>
    </location>
</feature>
<keyword evidence="6" id="KW-0560">Oxidoreductase</keyword>
<dbReference type="Gene3D" id="3.40.50.80">
    <property type="entry name" value="Nucleotide-binding domain of ferredoxin-NADP reductase (FNR) module"/>
    <property type="match status" value="1"/>
</dbReference>
<feature type="transmembrane region" description="Helical" evidence="9">
    <location>
        <begin position="335"/>
        <end position="362"/>
    </location>
</feature>
<keyword evidence="3 9" id="KW-0812">Transmembrane</keyword>
<feature type="transmembrane region" description="Helical" evidence="9">
    <location>
        <begin position="211"/>
        <end position="244"/>
    </location>
</feature>
<dbReference type="EMBL" id="JAGPYM010000025">
    <property type="protein sequence ID" value="KAH6880783.1"/>
    <property type="molecule type" value="Genomic_DNA"/>
</dbReference>
<dbReference type="PANTHER" id="PTHR32361:SF9">
    <property type="entry name" value="FERRIC REDUCTASE TRANSMEMBRANE COMPONENT 3-RELATED"/>
    <property type="match status" value="1"/>
</dbReference>
<gene>
    <name evidence="14" type="ORF">B0T10DRAFT_495235</name>
</gene>
<dbReference type="SUPFAM" id="SSF52343">
    <property type="entry name" value="Ferredoxin reductase-like, C-terminal NADP-linked domain"/>
    <property type="match status" value="1"/>
</dbReference>
<dbReference type="InterPro" id="IPR039261">
    <property type="entry name" value="FNR_nucleotide-bd"/>
</dbReference>
<dbReference type="GO" id="GO:0006879">
    <property type="term" value="P:intracellular iron ion homeostasis"/>
    <property type="evidence" value="ECO:0007669"/>
    <property type="project" value="TreeGrafter"/>
</dbReference>
<dbReference type="PANTHER" id="PTHR32361">
    <property type="entry name" value="FERRIC/CUPRIC REDUCTASE TRANSMEMBRANE COMPONENT"/>
    <property type="match status" value="1"/>
</dbReference>
<evidence type="ECO:0000259" key="13">
    <source>
        <dbReference type="Pfam" id="PF08030"/>
    </source>
</evidence>